<proteinExistence type="predicted"/>
<dbReference type="Gene3D" id="3.10.560.10">
    <property type="entry name" value="Outer membrane lipoprotein wza domain like"/>
    <property type="match status" value="1"/>
</dbReference>
<dbReference type="STRING" id="2340.JV46_03350"/>
<dbReference type="Pfam" id="PF02563">
    <property type="entry name" value="Poly_export"/>
    <property type="match status" value="1"/>
</dbReference>
<dbReference type="Gene3D" id="3.30.1950.10">
    <property type="entry name" value="wza like domain"/>
    <property type="match status" value="1"/>
</dbReference>
<dbReference type="EMBL" id="JRAA01000002">
    <property type="protein sequence ID" value="KHF24811.1"/>
    <property type="molecule type" value="Genomic_DNA"/>
</dbReference>
<dbReference type="Proteomes" id="UP000030856">
    <property type="component" value="Unassembled WGS sequence"/>
</dbReference>
<keyword evidence="5" id="KW-1185">Reference proteome</keyword>
<dbReference type="GO" id="GO:0015159">
    <property type="term" value="F:polysaccharide transmembrane transporter activity"/>
    <property type="evidence" value="ECO:0007669"/>
    <property type="project" value="InterPro"/>
</dbReference>
<keyword evidence="1" id="KW-0732">Signal</keyword>
<evidence type="ECO:0000313" key="5">
    <source>
        <dbReference type="Proteomes" id="UP000030856"/>
    </source>
</evidence>
<gene>
    <name evidence="4" type="ORF">JV46_03350</name>
</gene>
<dbReference type="Pfam" id="PF10531">
    <property type="entry name" value="SLBB"/>
    <property type="match status" value="1"/>
</dbReference>
<protein>
    <submittedName>
        <fullName evidence="4">Periplasmic protein</fullName>
    </submittedName>
</protein>
<feature type="domain" description="Polysaccharide export protein N-terminal" evidence="2">
    <location>
        <begin position="77"/>
        <end position="149"/>
    </location>
</feature>
<dbReference type="eggNOG" id="COG1596">
    <property type="taxonomic scope" value="Bacteria"/>
</dbReference>
<evidence type="ECO:0000313" key="4">
    <source>
        <dbReference type="EMBL" id="KHF24811.1"/>
    </source>
</evidence>
<organism evidence="4 5">
    <name type="scientific">Solemya velum gill symbiont</name>
    <dbReference type="NCBI Taxonomy" id="2340"/>
    <lineage>
        <taxon>Bacteria</taxon>
        <taxon>Pseudomonadati</taxon>
        <taxon>Pseudomonadota</taxon>
        <taxon>Gammaproteobacteria</taxon>
        <taxon>sulfur-oxidizing symbionts</taxon>
    </lineage>
</organism>
<dbReference type="PANTHER" id="PTHR33619">
    <property type="entry name" value="POLYSACCHARIDE EXPORT PROTEIN GFCE-RELATED"/>
    <property type="match status" value="1"/>
</dbReference>
<accession>A0A0B0HBJ7</accession>
<dbReference type="InterPro" id="IPR019554">
    <property type="entry name" value="Soluble_ligand-bd"/>
</dbReference>
<dbReference type="InterPro" id="IPR049712">
    <property type="entry name" value="Poly_export"/>
</dbReference>
<evidence type="ECO:0000259" key="2">
    <source>
        <dbReference type="Pfam" id="PF02563"/>
    </source>
</evidence>
<feature type="domain" description="Soluble ligand binding" evidence="3">
    <location>
        <begin position="157"/>
        <end position="209"/>
    </location>
</feature>
<sequence length="262" mass="28329">MLLPVNAYAESMLDDLQYNSIKKKQQSNRTNQYQGSANAPGNALIQGGESIQVPVPPVDQASGAGISVPTARTSNDFAYRIGPQDEIRIEVFQVEELNHTARVNTQGFITMPLIGAVEVGGLTVEEAERHIEKVLGEKYLQDPHVTLSLSEFASQRITLEGWIKKPGIYPLKGKTTLLQAMAMGGGVERLSDATEVVVFREIGGGNTVGYKIDVTEVRSGKLPNPLVLNNDIIVVPEHGSKSAFESVTGTLRSFLGILAFPL</sequence>
<comment type="caution">
    <text evidence="4">The sequence shown here is derived from an EMBL/GenBank/DDBJ whole genome shotgun (WGS) entry which is preliminary data.</text>
</comment>
<name>A0A0B0HBJ7_SOVGS</name>
<evidence type="ECO:0000259" key="3">
    <source>
        <dbReference type="Pfam" id="PF10531"/>
    </source>
</evidence>
<dbReference type="InterPro" id="IPR003715">
    <property type="entry name" value="Poly_export_N"/>
</dbReference>
<reference evidence="4 5" key="1">
    <citation type="journal article" date="2014" name="BMC Genomics">
        <title>The genome of the intracellular bacterium of the coastal bivalve, Solemya velum: a blueprint for thriving in and out of symbiosis.</title>
        <authorList>
            <person name="Dmytrenko O."/>
            <person name="Russell S.L."/>
            <person name="Loo W.T."/>
            <person name="Fontanez K.M."/>
            <person name="Liao L."/>
            <person name="Roeselers G."/>
            <person name="Sharma R."/>
            <person name="Stewart F.J."/>
            <person name="Newton I.L."/>
            <person name="Woyke T."/>
            <person name="Wu D."/>
            <person name="Lang J.M."/>
            <person name="Eisen J.A."/>
            <person name="Cavanaugh C.M."/>
        </authorList>
    </citation>
    <scope>NUCLEOTIDE SEQUENCE [LARGE SCALE GENOMIC DNA]</scope>
    <source>
        <strain evidence="4 5">WH</strain>
    </source>
</reference>
<dbReference type="PANTHER" id="PTHR33619:SF3">
    <property type="entry name" value="POLYSACCHARIDE EXPORT PROTEIN GFCE-RELATED"/>
    <property type="match status" value="1"/>
</dbReference>
<evidence type="ECO:0000256" key="1">
    <source>
        <dbReference type="ARBA" id="ARBA00022729"/>
    </source>
</evidence>
<dbReference type="AlphaFoldDB" id="A0A0B0HBJ7"/>